<evidence type="ECO:0000256" key="11">
    <source>
        <dbReference type="ARBA" id="ARBA00023277"/>
    </source>
</evidence>
<keyword evidence="19" id="KW-1185">Reference proteome</keyword>
<keyword evidence="5" id="KW-0732">Signal</keyword>
<evidence type="ECO:0000313" key="19">
    <source>
        <dbReference type="Proteomes" id="UP000521943"/>
    </source>
</evidence>
<sequence length="480" mass="53722">MFILNEKRNGNHPSVKGTAMLKLKDHLPDPAPPRSLPRRASPRTRRVGELHHQRGALGEEYVGYQPYAPPEGQATISRPFPGIDPIRDPLSDAMEGSNSLHQFIRETLSHSLSQVFILGVYSLWLHPFGPALVYMARCPGACIDSNSRDLKWFKIKEEGLIDGSIVYGNWGNGVMSKTGMYNATIPSYLEAGEYLIQFLAVPSSVMNHRCLSSCGLSSSPGCRFGTSLALSTVARDKTSQSMLGAGMKKRAEGLIIVPSQVREWSPSELQPYPKRDSFNFERTDVRFGARMTTASGQKKAERLSYFKRWNEGPSAGDHPNRISAPKAWWRAPRLPIRKRTQRLPIPLLVLPIPHRYPKPKTSASASALPYPPSSIPHRTRTLKNIELELVPHPPLNSNSEKHRTLKLTRPRNIIRHNLVSPRRKWVDQQPRIRSAVGSGEGDHVARGQEAAMTLLSFAGDDFELGAYIRRGKDWIATQRD</sequence>
<evidence type="ECO:0000256" key="5">
    <source>
        <dbReference type="ARBA" id="ARBA00022729"/>
    </source>
</evidence>
<keyword evidence="12" id="KW-0624">Polysaccharide degradation</keyword>
<gene>
    <name evidence="18" type="ORF">DFP72DRAFT_1143452</name>
</gene>
<evidence type="ECO:0000256" key="9">
    <source>
        <dbReference type="ARBA" id="ARBA00023033"/>
    </source>
</evidence>
<keyword evidence="11" id="KW-0119">Carbohydrate metabolism</keyword>
<dbReference type="InterPro" id="IPR049892">
    <property type="entry name" value="AA9"/>
</dbReference>
<dbReference type="PANTHER" id="PTHR33353">
    <property type="entry name" value="PUTATIVE (AFU_ORTHOLOGUE AFUA_1G12560)-RELATED"/>
    <property type="match status" value="1"/>
</dbReference>
<evidence type="ECO:0000313" key="18">
    <source>
        <dbReference type="EMBL" id="KAF6749101.1"/>
    </source>
</evidence>
<dbReference type="EC" id="1.14.99.56" evidence="15"/>
<feature type="region of interest" description="Disordered" evidence="16">
    <location>
        <begin position="24"/>
        <end position="50"/>
    </location>
</feature>
<dbReference type="PANTHER" id="PTHR33353:SF10">
    <property type="entry name" value="ENDO-BETA-1,4-GLUCANASE D"/>
    <property type="match status" value="1"/>
</dbReference>
<evidence type="ECO:0000259" key="17">
    <source>
        <dbReference type="Pfam" id="PF03443"/>
    </source>
</evidence>
<keyword evidence="10" id="KW-1015">Disulfide bond</keyword>
<evidence type="ECO:0000256" key="8">
    <source>
        <dbReference type="ARBA" id="ARBA00023008"/>
    </source>
</evidence>
<evidence type="ECO:0000256" key="14">
    <source>
        <dbReference type="ARBA" id="ARBA00045077"/>
    </source>
</evidence>
<keyword evidence="8" id="KW-0186">Copper</keyword>
<name>A0A8H6HNU8_9AGAR</name>
<evidence type="ECO:0000256" key="7">
    <source>
        <dbReference type="ARBA" id="ARBA00023002"/>
    </source>
</evidence>
<feature type="compositionally biased region" description="Basic residues" evidence="16">
    <location>
        <begin position="36"/>
        <end position="45"/>
    </location>
</feature>
<dbReference type="InterPro" id="IPR005103">
    <property type="entry name" value="AA9_LPMO"/>
</dbReference>
<proteinExistence type="inferred from homology"/>
<keyword evidence="3" id="KW-0964">Secreted</keyword>
<dbReference type="GO" id="GO:0005576">
    <property type="term" value="C:extracellular region"/>
    <property type="evidence" value="ECO:0007669"/>
    <property type="project" value="UniProtKB-SubCell"/>
</dbReference>
<evidence type="ECO:0000256" key="16">
    <source>
        <dbReference type="SAM" id="MobiDB-lite"/>
    </source>
</evidence>
<dbReference type="GO" id="GO:0030245">
    <property type="term" value="P:cellulose catabolic process"/>
    <property type="evidence" value="ECO:0007669"/>
    <property type="project" value="UniProtKB-KW"/>
</dbReference>
<keyword evidence="6" id="KW-0136">Cellulose degradation</keyword>
<dbReference type="GO" id="GO:0046872">
    <property type="term" value="F:metal ion binding"/>
    <property type="evidence" value="ECO:0007669"/>
    <property type="project" value="UniProtKB-KW"/>
</dbReference>
<accession>A0A8H6HNU8</accession>
<dbReference type="EMBL" id="JACGCI010000066">
    <property type="protein sequence ID" value="KAF6749101.1"/>
    <property type="molecule type" value="Genomic_DNA"/>
</dbReference>
<evidence type="ECO:0000256" key="1">
    <source>
        <dbReference type="ARBA" id="ARBA00001973"/>
    </source>
</evidence>
<dbReference type="GO" id="GO:0004497">
    <property type="term" value="F:monooxygenase activity"/>
    <property type="evidence" value="ECO:0007669"/>
    <property type="project" value="UniProtKB-KW"/>
</dbReference>
<organism evidence="18 19">
    <name type="scientific">Ephemerocybe angulata</name>
    <dbReference type="NCBI Taxonomy" id="980116"/>
    <lineage>
        <taxon>Eukaryota</taxon>
        <taxon>Fungi</taxon>
        <taxon>Dikarya</taxon>
        <taxon>Basidiomycota</taxon>
        <taxon>Agaricomycotina</taxon>
        <taxon>Agaricomycetes</taxon>
        <taxon>Agaricomycetidae</taxon>
        <taxon>Agaricales</taxon>
        <taxon>Agaricineae</taxon>
        <taxon>Psathyrellaceae</taxon>
        <taxon>Ephemerocybe</taxon>
    </lineage>
</organism>
<comment type="subcellular location">
    <subcellularLocation>
        <location evidence="2">Secreted</location>
    </subcellularLocation>
</comment>
<comment type="caution">
    <text evidence="18">The sequence shown here is derived from an EMBL/GenBank/DDBJ whole genome shotgun (WGS) entry which is preliminary data.</text>
</comment>
<dbReference type="Pfam" id="PF03443">
    <property type="entry name" value="AA9"/>
    <property type="match status" value="1"/>
</dbReference>
<dbReference type="AlphaFoldDB" id="A0A8H6HNU8"/>
<keyword evidence="9" id="KW-0503">Monooxygenase</keyword>
<evidence type="ECO:0000256" key="3">
    <source>
        <dbReference type="ARBA" id="ARBA00022525"/>
    </source>
</evidence>
<evidence type="ECO:0000256" key="15">
    <source>
        <dbReference type="ARBA" id="ARBA00047174"/>
    </source>
</evidence>
<protein>
    <recommendedName>
        <fullName evidence="15">lytic cellulose monooxygenase (C4-dehydrogenating)</fullName>
        <ecNumber evidence="15">1.14.99.56</ecNumber>
    </recommendedName>
</protein>
<dbReference type="OrthoDB" id="4849160at2759"/>
<comment type="similarity">
    <text evidence="13">Belongs to the polysaccharide monooxygenase AA9 family.</text>
</comment>
<comment type="catalytic activity">
    <reaction evidence="14">
        <text>[(1-&gt;4)-beta-D-glucosyl]n+m + reduced acceptor + O2 = 4-dehydro-beta-D-glucosyl-[(1-&gt;4)-beta-D-glucosyl]n-1 + [(1-&gt;4)-beta-D-glucosyl]m + acceptor + H2O.</text>
        <dbReference type="EC" id="1.14.99.56"/>
    </reaction>
</comment>
<keyword evidence="7" id="KW-0560">Oxidoreductase</keyword>
<evidence type="ECO:0000256" key="4">
    <source>
        <dbReference type="ARBA" id="ARBA00022723"/>
    </source>
</evidence>
<evidence type="ECO:0000256" key="10">
    <source>
        <dbReference type="ARBA" id="ARBA00023157"/>
    </source>
</evidence>
<evidence type="ECO:0000256" key="2">
    <source>
        <dbReference type="ARBA" id="ARBA00004613"/>
    </source>
</evidence>
<reference evidence="18 19" key="1">
    <citation type="submission" date="2020-07" db="EMBL/GenBank/DDBJ databases">
        <title>Comparative genomics of pyrophilous fungi reveals a link between fire events and developmental genes.</title>
        <authorList>
            <consortium name="DOE Joint Genome Institute"/>
            <person name="Steindorff A.S."/>
            <person name="Carver A."/>
            <person name="Calhoun S."/>
            <person name="Stillman K."/>
            <person name="Liu H."/>
            <person name="Lipzen A."/>
            <person name="Pangilinan J."/>
            <person name="Labutti K."/>
            <person name="Bruns T.D."/>
            <person name="Grigoriev I.V."/>
        </authorList>
    </citation>
    <scope>NUCLEOTIDE SEQUENCE [LARGE SCALE GENOMIC DNA]</scope>
    <source>
        <strain evidence="18 19">CBS 144469</strain>
    </source>
</reference>
<dbReference type="Proteomes" id="UP000521943">
    <property type="component" value="Unassembled WGS sequence"/>
</dbReference>
<feature type="domain" description="Auxiliary Activity family 9 catalytic" evidence="17">
    <location>
        <begin position="124"/>
        <end position="196"/>
    </location>
</feature>
<comment type="cofactor">
    <cofactor evidence="1">
        <name>Cu(2+)</name>
        <dbReference type="ChEBI" id="CHEBI:29036"/>
    </cofactor>
</comment>
<evidence type="ECO:0000256" key="13">
    <source>
        <dbReference type="ARBA" id="ARBA00044502"/>
    </source>
</evidence>
<evidence type="ECO:0000256" key="6">
    <source>
        <dbReference type="ARBA" id="ARBA00023001"/>
    </source>
</evidence>
<keyword evidence="4" id="KW-0479">Metal-binding</keyword>
<dbReference type="Gene3D" id="2.70.50.70">
    <property type="match status" value="1"/>
</dbReference>
<evidence type="ECO:0000256" key="12">
    <source>
        <dbReference type="ARBA" id="ARBA00023326"/>
    </source>
</evidence>